<name>A0A8J7HR65_9NOST</name>
<keyword evidence="2" id="KW-1185">Reference proteome</keyword>
<dbReference type="EMBL" id="JAECZC010000043">
    <property type="protein sequence ID" value="MBH8564461.1"/>
    <property type="molecule type" value="Genomic_DNA"/>
</dbReference>
<protein>
    <submittedName>
        <fullName evidence="1">Uncharacterized protein</fullName>
    </submittedName>
</protein>
<reference evidence="1 2" key="1">
    <citation type="journal article" date="2021" name="Int. J. Syst. Evol. Microbiol.">
        <title>Amazonocrinis nigriterrae gen. nov., sp. nov., Atlanticothrix silvestris gen. nov., sp. nov. and Dendronalium phyllosphericum gen. nov., sp. nov., nostocacean cyanobacteria from Brazilian environments.</title>
        <authorList>
            <person name="Alvarenga D.O."/>
            <person name="Andreote A.P.D."/>
            <person name="Branco L.H.Z."/>
            <person name="Delbaje E."/>
            <person name="Cruz R.B."/>
            <person name="Varani A.M."/>
            <person name="Fiore M.F."/>
        </authorList>
    </citation>
    <scope>NUCLEOTIDE SEQUENCE [LARGE SCALE GENOMIC DNA]</scope>
    <source>
        <strain evidence="1 2">CENA67</strain>
    </source>
</reference>
<dbReference type="AlphaFoldDB" id="A0A8J7HR65"/>
<organism evidence="1 2">
    <name type="scientific">Amazonocrinis nigriterrae CENA67</name>
    <dbReference type="NCBI Taxonomy" id="2794033"/>
    <lineage>
        <taxon>Bacteria</taxon>
        <taxon>Bacillati</taxon>
        <taxon>Cyanobacteriota</taxon>
        <taxon>Cyanophyceae</taxon>
        <taxon>Nostocales</taxon>
        <taxon>Nostocaceae</taxon>
        <taxon>Amazonocrinis</taxon>
        <taxon>Amazonocrinis nigriterrae</taxon>
    </lineage>
</organism>
<sequence length="67" mass="7496">MKKDRPYEIQQGEGGLFVSAGDEPIDSPVVGLRMTKSMYSKVEALAGRKKADWIRQAIAEKLERDAE</sequence>
<accession>A0A8J7HR65</accession>
<comment type="caution">
    <text evidence="1">The sequence shown here is derived from an EMBL/GenBank/DDBJ whole genome shotgun (WGS) entry which is preliminary data.</text>
</comment>
<evidence type="ECO:0000313" key="1">
    <source>
        <dbReference type="EMBL" id="MBH8564461.1"/>
    </source>
</evidence>
<proteinExistence type="predicted"/>
<dbReference type="Proteomes" id="UP000632766">
    <property type="component" value="Unassembled WGS sequence"/>
</dbReference>
<evidence type="ECO:0000313" key="2">
    <source>
        <dbReference type="Proteomes" id="UP000632766"/>
    </source>
</evidence>
<dbReference type="RefSeq" id="WP_198126298.1">
    <property type="nucleotide sequence ID" value="NZ_JAECZC010000043.1"/>
</dbReference>
<gene>
    <name evidence="1" type="ORF">I8748_20125</name>
</gene>